<keyword evidence="3" id="KW-1185">Reference proteome</keyword>
<dbReference type="PANTHER" id="PTHR45036:SF1">
    <property type="entry name" value="METHYLTRANSFERASE LIKE 7A"/>
    <property type="match status" value="1"/>
</dbReference>
<proteinExistence type="predicted"/>
<accession>A0A4S8M9C1</accession>
<keyword evidence="1" id="KW-0732">Signal</keyword>
<dbReference type="Gene3D" id="3.40.50.150">
    <property type="entry name" value="Vaccinia Virus protein VP39"/>
    <property type="match status" value="1"/>
</dbReference>
<evidence type="ECO:0000313" key="2">
    <source>
        <dbReference type="EMBL" id="THU98989.1"/>
    </source>
</evidence>
<evidence type="ECO:0000313" key="3">
    <source>
        <dbReference type="Proteomes" id="UP000297245"/>
    </source>
</evidence>
<reference evidence="2 3" key="1">
    <citation type="journal article" date="2019" name="Nat. Ecol. Evol.">
        <title>Megaphylogeny resolves global patterns of mushroom evolution.</title>
        <authorList>
            <person name="Varga T."/>
            <person name="Krizsan K."/>
            <person name="Foldi C."/>
            <person name="Dima B."/>
            <person name="Sanchez-Garcia M."/>
            <person name="Sanchez-Ramirez S."/>
            <person name="Szollosi G.J."/>
            <person name="Szarkandi J.G."/>
            <person name="Papp V."/>
            <person name="Albert L."/>
            <person name="Andreopoulos W."/>
            <person name="Angelini C."/>
            <person name="Antonin V."/>
            <person name="Barry K.W."/>
            <person name="Bougher N.L."/>
            <person name="Buchanan P."/>
            <person name="Buyck B."/>
            <person name="Bense V."/>
            <person name="Catcheside P."/>
            <person name="Chovatia M."/>
            <person name="Cooper J."/>
            <person name="Damon W."/>
            <person name="Desjardin D."/>
            <person name="Finy P."/>
            <person name="Geml J."/>
            <person name="Haridas S."/>
            <person name="Hughes K."/>
            <person name="Justo A."/>
            <person name="Karasinski D."/>
            <person name="Kautmanova I."/>
            <person name="Kiss B."/>
            <person name="Kocsube S."/>
            <person name="Kotiranta H."/>
            <person name="LaButti K.M."/>
            <person name="Lechner B.E."/>
            <person name="Liimatainen K."/>
            <person name="Lipzen A."/>
            <person name="Lukacs Z."/>
            <person name="Mihaltcheva S."/>
            <person name="Morgado L.N."/>
            <person name="Niskanen T."/>
            <person name="Noordeloos M.E."/>
            <person name="Ohm R.A."/>
            <person name="Ortiz-Santana B."/>
            <person name="Ovrebo C."/>
            <person name="Racz N."/>
            <person name="Riley R."/>
            <person name="Savchenko A."/>
            <person name="Shiryaev A."/>
            <person name="Soop K."/>
            <person name="Spirin V."/>
            <person name="Szebenyi C."/>
            <person name="Tomsovsky M."/>
            <person name="Tulloss R.E."/>
            <person name="Uehling J."/>
            <person name="Grigoriev I.V."/>
            <person name="Vagvolgyi C."/>
            <person name="Papp T."/>
            <person name="Martin F.M."/>
            <person name="Miettinen O."/>
            <person name="Hibbett D.S."/>
            <person name="Nagy L.G."/>
        </authorList>
    </citation>
    <scope>NUCLEOTIDE SEQUENCE [LARGE SCALE GENOMIC DNA]</scope>
    <source>
        <strain evidence="2 3">CBS 962.96</strain>
    </source>
</reference>
<dbReference type="SUPFAM" id="SSF53335">
    <property type="entry name" value="S-adenosyl-L-methionine-dependent methyltransferases"/>
    <property type="match status" value="1"/>
</dbReference>
<dbReference type="Proteomes" id="UP000297245">
    <property type="component" value="Unassembled WGS sequence"/>
</dbReference>
<feature type="signal peptide" evidence="1">
    <location>
        <begin position="1"/>
        <end position="19"/>
    </location>
</feature>
<dbReference type="AlphaFoldDB" id="A0A4S8M9C1"/>
<dbReference type="Pfam" id="PF13489">
    <property type="entry name" value="Methyltransf_23"/>
    <property type="match status" value="1"/>
</dbReference>
<sequence>MKLSNIFGILLHMIEHVQIALIPTLKDIYKNPYLIFHPSHPFFTNVWAVIGPGIDERETEMKRALVYPHARGVVLDLGAGLGHIIKYLDRSKVTKYIALEPNICMHSEIRSKASSYGFTESNGNFLLISSSASDISSILFRLSTSVENEEKSRSHSALGIMIEDIRVDTIITIRSACSFPSPEKTLTRLAKDVLKPGGEFLFVEHVLSERKDVAWWQRFWSPLWEVFAGCRLDRPTHLWIGEMKDFDGEGRTIDMWSEGEAKRPAEDPEENLLGHRIGRFVKHL</sequence>
<dbReference type="InterPro" id="IPR052356">
    <property type="entry name" value="Thiol_S-MT"/>
</dbReference>
<protein>
    <recommendedName>
        <fullName evidence="4">S-adenosyl-L-methionine-dependent methyltransferase</fullName>
    </recommendedName>
</protein>
<feature type="chain" id="PRO_5020425868" description="S-adenosyl-L-methionine-dependent methyltransferase" evidence="1">
    <location>
        <begin position="20"/>
        <end position="284"/>
    </location>
</feature>
<dbReference type="InterPro" id="IPR029063">
    <property type="entry name" value="SAM-dependent_MTases_sf"/>
</dbReference>
<dbReference type="OrthoDB" id="540004at2759"/>
<dbReference type="EMBL" id="ML179126">
    <property type="protein sequence ID" value="THU98989.1"/>
    <property type="molecule type" value="Genomic_DNA"/>
</dbReference>
<evidence type="ECO:0000256" key="1">
    <source>
        <dbReference type="SAM" id="SignalP"/>
    </source>
</evidence>
<organism evidence="2 3">
    <name type="scientific">Dendrothele bispora (strain CBS 962.96)</name>
    <dbReference type="NCBI Taxonomy" id="1314807"/>
    <lineage>
        <taxon>Eukaryota</taxon>
        <taxon>Fungi</taxon>
        <taxon>Dikarya</taxon>
        <taxon>Basidiomycota</taxon>
        <taxon>Agaricomycotina</taxon>
        <taxon>Agaricomycetes</taxon>
        <taxon>Agaricomycetidae</taxon>
        <taxon>Agaricales</taxon>
        <taxon>Agaricales incertae sedis</taxon>
        <taxon>Dendrothele</taxon>
    </lineage>
</organism>
<evidence type="ECO:0008006" key="4">
    <source>
        <dbReference type="Google" id="ProtNLM"/>
    </source>
</evidence>
<name>A0A4S8M9C1_DENBC</name>
<dbReference type="PANTHER" id="PTHR45036">
    <property type="entry name" value="METHYLTRANSFERASE LIKE 7B"/>
    <property type="match status" value="1"/>
</dbReference>
<gene>
    <name evidence="2" type="ORF">K435DRAFT_777179</name>
</gene>